<reference evidence="3" key="1">
    <citation type="journal article" date="2019" name="Int. J. Syst. Evol. Microbiol.">
        <title>The Global Catalogue of Microorganisms (GCM) 10K type strain sequencing project: providing services to taxonomists for standard genome sequencing and annotation.</title>
        <authorList>
            <consortium name="The Broad Institute Genomics Platform"/>
            <consortium name="The Broad Institute Genome Sequencing Center for Infectious Disease"/>
            <person name="Wu L."/>
            <person name="Ma J."/>
        </authorList>
    </citation>
    <scope>NUCLEOTIDE SEQUENCE [LARGE SCALE GENOMIC DNA]</scope>
    <source>
        <strain evidence="3">CECT 8570</strain>
    </source>
</reference>
<gene>
    <name evidence="2" type="ORF">ACFOX3_09730</name>
</gene>
<accession>A0ABV8V3U7</accession>
<evidence type="ECO:0000256" key="1">
    <source>
        <dbReference type="SAM" id="Phobius"/>
    </source>
</evidence>
<dbReference type="EMBL" id="JBHSCX010000007">
    <property type="protein sequence ID" value="MFC4362585.1"/>
    <property type="molecule type" value="Genomic_DNA"/>
</dbReference>
<feature type="transmembrane region" description="Helical" evidence="1">
    <location>
        <begin position="99"/>
        <end position="123"/>
    </location>
</feature>
<organism evidence="2 3">
    <name type="scientific">Simiduia curdlanivorans</name>
    <dbReference type="NCBI Taxonomy" id="1492769"/>
    <lineage>
        <taxon>Bacteria</taxon>
        <taxon>Pseudomonadati</taxon>
        <taxon>Pseudomonadota</taxon>
        <taxon>Gammaproteobacteria</taxon>
        <taxon>Cellvibrionales</taxon>
        <taxon>Cellvibrionaceae</taxon>
        <taxon>Simiduia</taxon>
    </lineage>
</organism>
<protein>
    <submittedName>
        <fullName evidence="2">Uncharacterized protein</fullName>
    </submittedName>
</protein>
<dbReference type="RefSeq" id="WP_290265449.1">
    <property type="nucleotide sequence ID" value="NZ_JAUFQG010000006.1"/>
</dbReference>
<proteinExistence type="predicted"/>
<keyword evidence="1" id="KW-0472">Membrane</keyword>
<keyword evidence="1" id="KW-1133">Transmembrane helix</keyword>
<comment type="caution">
    <text evidence="2">The sequence shown here is derived from an EMBL/GenBank/DDBJ whole genome shotgun (WGS) entry which is preliminary data.</text>
</comment>
<keyword evidence="3" id="KW-1185">Reference proteome</keyword>
<dbReference type="PROSITE" id="PS51257">
    <property type="entry name" value="PROKAR_LIPOPROTEIN"/>
    <property type="match status" value="1"/>
</dbReference>
<dbReference type="Proteomes" id="UP001595840">
    <property type="component" value="Unassembled WGS sequence"/>
</dbReference>
<evidence type="ECO:0000313" key="3">
    <source>
        <dbReference type="Proteomes" id="UP001595840"/>
    </source>
</evidence>
<feature type="transmembrane region" description="Helical" evidence="1">
    <location>
        <begin position="6"/>
        <end position="25"/>
    </location>
</feature>
<keyword evidence="1" id="KW-0812">Transmembrane</keyword>
<evidence type="ECO:0000313" key="2">
    <source>
        <dbReference type="EMBL" id="MFC4362585.1"/>
    </source>
</evidence>
<sequence>MSLFSKMLGIVFIFMFISCVLYVLFGQITVRRLRKNPKTKDALGVEYASGWDIINVAQALAFPRSWSKKLESSPLSFMHANATLLLENTNTFDRFLGSLFYWLLMLSGLSGALLVLLNSMGVFPE</sequence>
<name>A0ABV8V3U7_9GAMM</name>